<gene>
    <name evidence="3" type="ORF">AWN73_14290</name>
</gene>
<accession>A0A2S7FA89</accession>
<dbReference type="SUPFAM" id="SSF48208">
    <property type="entry name" value="Six-hairpin glycosidases"/>
    <property type="match status" value="1"/>
</dbReference>
<dbReference type="InterPro" id="IPR032790">
    <property type="entry name" value="GDE_C"/>
</dbReference>
<proteinExistence type="predicted"/>
<feature type="domain" description="Glycogen debranching enzyme C-terminal" evidence="1">
    <location>
        <begin position="276"/>
        <end position="647"/>
    </location>
</feature>
<reference evidence="3 4" key="1">
    <citation type="submission" date="2016-01" db="EMBL/GenBank/DDBJ databases">
        <title>Characterization of the Clostridium difficile lineages that are prevalent in Hong Kong and China.</title>
        <authorList>
            <person name="Kwok J.S.-L."/>
            <person name="Lam W.-Y."/>
            <person name="Ip M."/>
            <person name="Chan T.-F."/>
            <person name="Hawkey P.M."/>
            <person name="Tsui S.K.-W."/>
        </authorList>
    </citation>
    <scope>NUCLEOTIDE SEQUENCE [LARGE SCALE GENOMIC DNA]</scope>
    <source>
        <strain evidence="3 4">300064</strain>
    </source>
</reference>
<comment type="caution">
    <text evidence="3">The sequence shown here is derived from an EMBL/GenBank/DDBJ whole genome shotgun (WGS) entry which is preliminary data.</text>
</comment>
<dbReference type="GO" id="GO:0005980">
    <property type="term" value="P:glycogen catabolic process"/>
    <property type="evidence" value="ECO:0007669"/>
    <property type="project" value="InterPro"/>
</dbReference>
<dbReference type="NCBIfam" id="TIGR01561">
    <property type="entry name" value="gde_arch"/>
    <property type="match status" value="1"/>
</dbReference>
<dbReference type="GO" id="GO:0004134">
    <property type="term" value="F:4-alpha-glucanotransferase activity"/>
    <property type="evidence" value="ECO:0007669"/>
    <property type="project" value="InterPro"/>
</dbReference>
<dbReference type="InterPro" id="IPR024742">
    <property type="entry name" value="Glycogen_debranch_N"/>
</dbReference>
<evidence type="ECO:0000259" key="1">
    <source>
        <dbReference type="Pfam" id="PF06202"/>
    </source>
</evidence>
<dbReference type="AlphaFoldDB" id="A0A2S7FA89"/>
<dbReference type="EMBL" id="LRDH01000110">
    <property type="protein sequence ID" value="PPV14251.1"/>
    <property type="molecule type" value="Genomic_DNA"/>
</dbReference>
<dbReference type="GO" id="GO:0004135">
    <property type="term" value="F:amylo-alpha-1,6-glucosidase activity"/>
    <property type="evidence" value="ECO:0007669"/>
    <property type="project" value="InterPro"/>
</dbReference>
<dbReference type="InterPro" id="IPR008928">
    <property type="entry name" value="6-hairpin_glycosidase_sf"/>
</dbReference>
<dbReference type="Gene3D" id="1.50.10.10">
    <property type="match status" value="1"/>
</dbReference>
<dbReference type="Proteomes" id="UP000238081">
    <property type="component" value="Unassembled WGS sequence"/>
</dbReference>
<evidence type="ECO:0000259" key="2">
    <source>
        <dbReference type="Pfam" id="PF12439"/>
    </source>
</evidence>
<dbReference type="Pfam" id="PF12439">
    <property type="entry name" value="GDE_N"/>
    <property type="match status" value="1"/>
</dbReference>
<protein>
    <submittedName>
        <fullName evidence="3">Glycogen debranching protein</fullName>
    </submittedName>
</protein>
<organism evidence="3 4">
    <name type="scientific">Clostridium butyricum</name>
    <dbReference type="NCBI Taxonomy" id="1492"/>
    <lineage>
        <taxon>Bacteria</taxon>
        <taxon>Bacillati</taxon>
        <taxon>Bacillota</taxon>
        <taxon>Clostridia</taxon>
        <taxon>Eubacteriales</taxon>
        <taxon>Clostridiaceae</taxon>
        <taxon>Clostridium</taxon>
    </lineage>
</organism>
<dbReference type="Pfam" id="PF06202">
    <property type="entry name" value="GDE_C"/>
    <property type="match status" value="1"/>
</dbReference>
<dbReference type="InterPro" id="IPR010401">
    <property type="entry name" value="AGL/Gdb1"/>
</dbReference>
<evidence type="ECO:0000313" key="4">
    <source>
        <dbReference type="Proteomes" id="UP000238081"/>
    </source>
</evidence>
<dbReference type="RefSeq" id="WP_043662056.1">
    <property type="nucleotide sequence ID" value="NZ_JSEG01000002.1"/>
</dbReference>
<dbReference type="PANTHER" id="PTHR10569">
    <property type="entry name" value="GLYCOGEN DEBRANCHING ENZYME"/>
    <property type="match status" value="1"/>
</dbReference>
<dbReference type="InterPro" id="IPR006451">
    <property type="entry name" value="Glycogen_debranch_arc"/>
</dbReference>
<dbReference type="InterPro" id="IPR012341">
    <property type="entry name" value="6hp_glycosidase-like_sf"/>
</dbReference>
<dbReference type="PANTHER" id="PTHR10569:SF2">
    <property type="entry name" value="GLYCOGEN DEBRANCHING ENZYME"/>
    <property type="match status" value="1"/>
</dbReference>
<feature type="domain" description="Glycogen debranching enzyme bacterial and archaeal type N-terminal" evidence="2">
    <location>
        <begin position="21"/>
        <end position="229"/>
    </location>
</feature>
<name>A0A2S7FA89_CLOBU</name>
<evidence type="ECO:0000313" key="3">
    <source>
        <dbReference type="EMBL" id="PPV14251.1"/>
    </source>
</evidence>
<sequence>MKFVYGKNDWSTMERGMENCYLLTNGLGGFSSLTITGSSARNDHAFFMSCIKAPNNRYNMILNLGEKLVTNGNIYDLMTQEYVNSKKNRIGYLYESSFSFEDIPQWLYDADGVQINKKIALKQKENTIAVIYEVRNCTKNKVRFEVTPYMEFVPKGEILKKSQTFNIDNNSIISNKIKLNYKTNGEIVNYDTEYEDDILFSHDERDGRDEIGCAAHNHKIEFNLSAKENKEFYIIYSMEEINECAEKIIDDAVIYRKNLIDKSNIKSEIGKMLVKSADMFVVNRDSTDGKSIIAGYPFFGDWGRDTMISLGGCCIYTGQFENAKSIFRTFTHYCKKGLMPNLFPEGSEKAWYNTVDASLLFINALYDYYKVTRDIEFIKELYPVLEDIILWYRKGTDFGIFMDDDGLICAGKGLDQVTWMDVRINDILPTPRHGKPVEINAYWYNALRIMDEFSTITKNECKDYLVLSEKVKESFNIKFWNEENNCLNDIVSLSRNVETMCENNHDKQIRCNQIWALSMNYTMLDKEKEIKVLDTIFEKLYTPYGLRTLDMEDSEFKGFYGGKQFDRDMAYHQGTVWVFPLGAYYAAYLKVYDYSEDAVKNVELQLQVIEASLREGCVGQLPEIYDGKNPTISKGCFAQAWSVSEILKVYYLLENRGGAI</sequence>